<evidence type="ECO:0000259" key="1">
    <source>
        <dbReference type="Pfam" id="PF00188"/>
    </source>
</evidence>
<accession>A0A0C2FWK4</accession>
<dbReference type="EMBL" id="KN747945">
    <property type="protein sequence ID" value="KIH51009.1"/>
    <property type="molecule type" value="Genomic_DNA"/>
</dbReference>
<dbReference type="InterPro" id="IPR035940">
    <property type="entry name" value="CAP_sf"/>
</dbReference>
<protein>
    <recommendedName>
        <fullName evidence="1">SCP domain-containing protein</fullName>
    </recommendedName>
</protein>
<evidence type="ECO:0000313" key="2">
    <source>
        <dbReference type="EMBL" id="KIH51009.1"/>
    </source>
</evidence>
<sequence>FLLPSVVASPKKDLLEEAVKQWFLPAVQYGLRDSDNKFTDPRLYTFANLAYSKNTALGCHYVKCPDRVVITCMYNNVVPNNAVIYEKGTACTSNQECTTYPQSSCENKLCVLSTLNPPNQPNPQNRA</sequence>
<proteinExistence type="predicted"/>
<gene>
    <name evidence="2" type="ORF">ANCDUO_18908</name>
</gene>
<dbReference type="AlphaFoldDB" id="A0A0C2FWK4"/>
<dbReference type="Gene3D" id="3.40.33.10">
    <property type="entry name" value="CAP"/>
    <property type="match status" value="1"/>
</dbReference>
<name>A0A0C2FWK4_9BILA</name>
<keyword evidence="3" id="KW-1185">Reference proteome</keyword>
<organism evidence="2 3">
    <name type="scientific">Ancylostoma duodenale</name>
    <dbReference type="NCBI Taxonomy" id="51022"/>
    <lineage>
        <taxon>Eukaryota</taxon>
        <taxon>Metazoa</taxon>
        <taxon>Ecdysozoa</taxon>
        <taxon>Nematoda</taxon>
        <taxon>Chromadorea</taxon>
        <taxon>Rhabditida</taxon>
        <taxon>Rhabditina</taxon>
        <taxon>Rhabditomorpha</taxon>
        <taxon>Strongyloidea</taxon>
        <taxon>Ancylostomatidae</taxon>
        <taxon>Ancylostomatinae</taxon>
        <taxon>Ancylostoma</taxon>
    </lineage>
</organism>
<reference evidence="2 3" key="1">
    <citation type="submission" date="2013-12" db="EMBL/GenBank/DDBJ databases">
        <title>Draft genome of the parsitic nematode Ancylostoma duodenale.</title>
        <authorList>
            <person name="Mitreva M."/>
        </authorList>
    </citation>
    <scope>NUCLEOTIDE SEQUENCE [LARGE SCALE GENOMIC DNA]</scope>
    <source>
        <strain evidence="2 3">Zhejiang</strain>
    </source>
</reference>
<dbReference type="Proteomes" id="UP000054047">
    <property type="component" value="Unassembled WGS sequence"/>
</dbReference>
<feature type="non-terminal residue" evidence="2">
    <location>
        <position position="1"/>
    </location>
</feature>
<dbReference type="SUPFAM" id="SSF55797">
    <property type="entry name" value="PR-1-like"/>
    <property type="match status" value="1"/>
</dbReference>
<feature type="domain" description="SCP" evidence="1">
    <location>
        <begin position="10"/>
        <end position="74"/>
    </location>
</feature>
<dbReference type="InterPro" id="IPR014044">
    <property type="entry name" value="CAP_dom"/>
</dbReference>
<evidence type="ECO:0000313" key="3">
    <source>
        <dbReference type="Proteomes" id="UP000054047"/>
    </source>
</evidence>
<dbReference type="OrthoDB" id="5814083at2759"/>
<dbReference type="Pfam" id="PF00188">
    <property type="entry name" value="CAP"/>
    <property type="match status" value="1"/>
</dbReference>